<keyword evidence="7" id="KW-1185">Reference proteome</keyword>
<dbReference type="SUPFAM" id="SSF53850">
    <property type="entry name" value="Periplasmic binding protein-like II"/>
    <property type="match status" value="1"/>
</dbReference>
<evidence type="ECO:0000256" key="4">
    <source>
        <dbReference type="ARBA" id="ARBA00023163"/>
    </source>
</evidence>
<dbReference type="AlphaFoldDB" id="A0A841JZT9"/>
<evidence type="ECO:0000256" key="3">
    <source>
        <dbReference type="ARBA" id="ARBA00023125"/>
    </source>
</evidence>
<dbReference type="PRINTS" id="PR00039">
    <property type="entry name" value="HTHLYSR"/>
</dbReference>
<comment type="similarity">
    <text evidence="1">Belongs to the LysR transcriptional regulatory family.</text>
</comment>
<dbReference type="Gene3D" id="1.10.10.10">
    <property type="entry name" value="Winged helix-like DNA-binding domain superfamily/Winged helix DNA-binding domain"/>
    <property type="match status" value="1"/>
</dbReference>
<evidence type="ECO:0000313" key="6">
    <source>
        <dbReference type="EMBL" id="MBB6144481.1"/>
    </source>
</evidence>
<dbReference type="Pfam" id="PF03466">
    <property type="entry name" value="LysR_substrate"/>
    <property type="match status" value="1"/>
</dbReference>
<dbReference type="InterPro" id="IPR000847">
    <property type="entry name" value="LysR_HTH_N"/>
</dbReference>
<sequence length="335" mass="36951">MNLFDLESFVAVVDSGSVMAAASRLHLTQSAVSRRVQSLEDELGVSLLNRQMRPLQPTRAGQTAYDLAKPILANVINLKSTMVHNGEPSGEFRFGMVRGLGDLALLDPVKCLRDQFPQLQLHAYVQGTKTLLDRLHNKTIDAAALLFSQGTEPPTSLITEYLGKQSGIVVASNALSYPDDLTLRELTSHSWIVNAEDCGTRRSLEDAFSRKNMELRIAIEADGKDFQLSMASRGMGLAVIPPQVYQTSPYRDQLQVLHISDFSPAQDVWIAQLKYIGHQEKAVECLRDAVLQYLQRMEEAALLSEERPSFLNSEDEISDDVSTSQILAATCGASV</sequence>
<keyword evidence="2" id="KW-0805">Transcription regulation</keyword>
<accession>A0A841JZT9</accession>
<dbReference type="InterPro" id="IPR036388">
    <property type="entry name" value="WH-like_DNA-bd_sf"/>
</dbReference>
<dbReference type="CDD" id="cd05466">
    <property type="entry name" value="PBP2_LTTR_substrate"/>
    <property type="match status" value="1"/>
</dbReference>
<protein>
    <submittedName>
        <fullName evidence="6">DNA-binding transcriptional LysR family regulator</fullName>
    </submittedName>
</protein>
<dbReference type="PANTHER" id="PTHR30126:SF39">
    <property type="entry name" value="HTH-TYPE TRANSCRIPTIONAL REGULATOR CYSL"/>
    <property type="match status" value="1"/>
</dbReference>
<evidence type="ECO:0000256" key="2">
    <source>
        <dbReference type="ARBA" id="ARBA00023015"/>
    </source>
</evidence>
<dbReference type="RefSeq" id="WP_050058904.1">
    <property type="nucleotide sequence ID" value="NZ_JACHEK010000004.1"/>
</dbReference>
<evidence type="ECO:0000313" key="7">
    <source>
        <dbReference type="Proteomes" id="UP000538666"/>
    </source>
</evidence>
<feature type="domain" description="HTH lysR-type" evidence="5">
    <location>
        <begin position="1"/>
        <end position="58"/>
    </location>
</feature>
<dbReference type="EMBL" id="JACHEK010000004">
    <property type="protein sequence ID" value="MBB6144481.1"/>
    <property type="molecule type" value="Genomic_DNA"/>
</dbReference>
<evidence type="ECO:0000256" key="1">
    <source>
        <dbReference type="ARBA" id="ARBA00009437"/>
    </source>
</evidence>
<dbReference type="Proteomes" id="UP000538666">
    <property type="component" value="Unassembled WGS sequence"/>
</dbReference>
<organism evidence="6 7">
    <name type="scientific">Silvibacterium bohemicum</name>
    <dbReference type="NCBI Taxonomy" id="1577686"/>
    <lineage>
        <taxon>Bacteria</taxon>
        <taxon>Pseudomonadati</taxon>
        <taxon>Acidobacteriota</taxon>
        <taxon>Terriglobia</taxon>
        <taxon>Terriglobales</taxon>
        <taxon>Acidobacteriaceae</taxon>
        <taxon>Silvibacterium</taxon>
    </lineage>
</organism>
<dbReference type="FunFam" id="1.10.10.10:FF:000001">
    <property type="entry name" value="LysR family transcriptional regulator"/>
    <property type="match status" value="1"/>
</dbReference>
<gene>
    <name evidence="6" type="ORF">HNQ77_002433</name>
</gene>
<proteinExistence type="inferred from homology"/>
<dbReference type="GO" id="GO:0003700">
    <property type="term" value="F:DNA-binding transcription factor activity"/>
    <property type="evidence" value="ECO:0007669"/>
    <property type="project" value="InterPro"/>
</dbReference>
<dbReference type="Gene3D" id="3.40.190.10">
    <property type="entry name" value="Periplasmic binding protein-like II"/>
    <property type="match status" value="2"/>
</dbReference>
<dbReference type="InterPro" id="IPR036390">
    <property type="entry name" value="WH_DNA-bd_sf"/>
</dbReference>
<keyword evidence="3 6" id="KW-0238">DNA-binding</keyword>
<dbReference type="InterPro" id="IPR005119">
    <property type="entry name" value="LysR_subst-bd"/>
</dbReference>
<dbReference type="Pfam" id="PF00126">
    <property type="entry name" value="HTH_1"/>
    <property type="match status" value="1"/>
</dbReference>
<evidence type="ECO:0000259" key="5">
    <source>
        <dbReference type="PROSITE" id="PS50931"/>
    </source>
</evidence>
<keyword evidence="4" id="KW-0804">Transcription</keyword>
<dbReference type="GO" id="GO:0000976">
    <property type="term" value="F:transcription cis-regulatory region binding"/>
    <property type="evidence" value="ECO:0007669"/>
    <property type="project" value="TreeGrafter"/>
</dbReference>
<dbReference type="OrthoDB" id="107670at2"/>
<name>A0A841JZT9_9BACT</name>
<reference evidence="6 7" key="1">
    <citation type="submission" date="2020-08" db="EMBL/GenBank/DDBJ databases">
        <title>Genomic Encyclopedia of Type Strains, Phase IV (KMG-IV): sequencing the most valuable type-strain genomes for metagenomic binning, comparative biology and taxonomic classification.</title>
        <authorList>
            <person name="Goeker M."/>
        </authorList>
    </citation>
    <scope>NUCLEOTIDE SEQUENCE [LARGE SCALE GENOMIC DNA]</scope>
    <source>
        <strain evidence="6 7">DSM 103733</strain>
    </source>
</reference>
<dbReference type="PANTHER" id="PTHR30126">
    <property type="entry name" value="HTH-TYPE TRANSCRIPTIONAL REGULATOR"/>
    <property type="match status" value="1"/>
</dbReference>
<comment type="caution">
    <text evidence="6">The sequence shown here is derived from an EMBL/GenBank/DDBJ whole genome shotgun (WGS) entry which is preliminary data.</text>
</comment>
<dbReference type="PROSITE" id="PS50931">
    <property type="entry name" value="HTH_LYSR"/>
    <property type="match status" value="1"/>
</dbReference>
<dbReference type="SUPFAM" id="SSF46785">
    <property type="entry name" value="Winged helix' DNA-binding domain"/>
    <property type="match status" value="1"/>
</dbReference>